<dbReference type="SMART" id="SM00223">
    <property type="entry name" value="APPLE"/>
    <property type="match status" value="1"/>
</dbReference>
<evidence type="ECO:0000256" key="1">
    <source>
        <dbReference type="ARBA" id="ARBA00022737"/>
    </source>
</evidence>
<feature type="region of interest" description="Disordered" evidence="3">
    <location>
        <begin position="189"/>
        <end position="224"/>
    </location>
</feature>
<dbReference type="SUPFAM" id="SSF57414">
    <property type="entry name" value="Hairpin loop containing domain-like"/>
    <property type="match status" value="1"/>
</dbReference>
<keyword evidence="1" id="KW-0677">Repeat</keyword>
<reference evidence="5 6" key="1">
    <citation type="submission" date="2012-10" db="EMBL/GenBank/DDBJ databases">
        <title>Complete genome sequence of Moumouvirus goulette.</title>
        <authorList>
            <person name="Fournous G."/>
            <person name="Bougalmi M."/>
            <person name="Colson P."/>
        </authorList>
    </citation>
    <scope>NUCLEOTIDE SEQUENCE [LARGE SCALE GENOMIC DNA]</scope>
</reference>
<dbReference type="Pfam" id="PF00024">
    <property type="entry name" value="PAN_1"/>
    <property type="match status" value="1"/>
</dbReference>
<evidence type="ECO:0000256" key="3">
    <source>
        <dbReference type="SAM" id="MobiDB-lite"/>
    </source>
</evidence>
<gene>
    <name evidence="5" type="ORF">glt_00745</name>
</gene>
<evidence type="ECO:0000256" key="2">
    <source>
        <dbReference type="ARBA" id="ARBA00023157"/>
    </source>
</evidence>
<evidence type="ECO:0000313" key="5">
    <source>
        <dbReference type="EMBL" id="AGF85550.1"/>
    </source>
</evidence>
<dbReference type="GO" id="GO:0005576">
    <property type="term" value="C:extracellular region"/>
    <property type="evidence" value="ECO:0007669"/>
    <property type="project" value="InterPro"/>
</dbReference>
<organism evidence="5 6">
    <name type="scientific">Moumouvirus goulette</name>
    <dbReference type="NCBI Taxonomy" id="1247379"/>
    <lineage>
        <taxon>Viruses</taxon>
        <taxon>Varidnaviria</taxon>
        <taxon>Bamfordvirae</taxon>
        <taxon>Nucleocytoviricota</taxon>
        <taxon>Megaviricetes</taxon>
        <taxon>Imitervirales</taxon>
        <taxon>Mimiviridae</taxon>
        <taxon>Megamimivirinae</taxon>
        <taxon>Moumouvirus</taxon>
        <taxon>Moumouvirus goulettemassiliense</taxon>
    </lineage>
</organism>
<protein>
    <recommendedName>
        <fullName evidence="4">Apple domain-containing protein</fullName>
    </recommendedName>
</protein>
<proteinExistence type="predicted"/>
<evidence type="ECO:0000313" key="6">
    <source>
        <dbReference type="Proteomes" id="UP000241071"/>
    </source>
</evidence>
<dbReference type="PRINTS" id="PR01217">
    <property type="entry name" value="PRICHEXTENSN"/>
</dbReference>
<feature type="compositionally biased region" description="Pro residues" evidence="3">
    <location>
        <begin position="174"/>
        <end position="184"/>
    </location>
</feature>
<feature type="domain" description="Apple" evidence="4">
    <location>
        <begin position="94"/>
        <end position="156"/>
    </location>
</feature>
<dbReference type="InterPro" id="IPR000177">
    <property type="entry name" value="Apple"/>
</dbReference>
<dbReference type="Proteomes" id="UP000241071">
    <property type="component" value="Segment"/>
</dbReference>
<dbReference type="Pfam" id="PF14295">
    <property type="entry name" value="PAN_4"/>
    <property type="match status" value="1"/>
</dbReference>
<dbReference type="Gene3D" id="3.50.4.10">
    <property type="entry name" value="Hepatocyte Growth Factor"/>
    <property type="match status" value="1"/>
</dbReference>
<name>M1NNC1_9VIRU</name>
<accession>M1NNC1</accession>
<evidence type="ECO:0000259" key="4">
    <source>
        <dbReference type="SMART" id="SM00223"/>
    </source>
</evidence>
<feature type="region of interest" description="Disordered" evidence="3">
    <location>
        <begin position="165"/>
        <end position="184"/>
    </location>
</feature>
<keyword evidence="6" id="KW-1185">Reference proteome</keyword>
<sequence>MSNQNNTGSDIFNNVRQWVSKLAGSNLNTNDVLKDGRPVTNNRFGNMAQNNNTNNMPYYVSGTPMTENTNSATIGGNNSVPYNGNFQPVRTSTFMHQMDCPGKNFWTLKVSSPNDCQNQCISRENCKMWSFDNRNQNCFLKNDIMPCNSDNDYISGRISVRSQNNNIINNSTPPTIPVISPTPAPNYPTPYPSPNYPSPNYPSPTPSPNYPTPYPTPTPAPNYPTPYPNYPTPTPYNPNNKFSTETPNVNVLIPSNIINTNKTLPLSNISDCKNACIADDRCGQWNFLPENSNGTDRCLLITAYPINSVPVSNGATGIIYNKFP</sequence>
<dbReference type="EMBL" id="KC008572">
    <property type="protein sequence ID" value="AGF85550.1"/>
    <property type="molecule type" value="Genomic_DNA"/>
</dbReference>
<dbReference type="GO" id="GO:0006508">
    <property type="term" value="P:proteolysis"/>
    <property type="evidence" value="ECO:0007669"/>
    <property type="project" value="InterPro"/>
</dbReference>
<keyword evidence="2" id="KW-1015">Disulfide bond</keyword>
<dbReference type="InterPro" id="IPR003609">
    <property type="entry name" value="Pan_app"/>
</dbReference>